<dbReference type="Gene3D" id="3.40.50.300">
    <property type="entry name" value="P-loop containing nucleotide triphosphate hydrolases"/>
    <property type="match status" value="1"/>
</dbReference>
<dbReference type="SUPFAM" id="SSF52540">
    <property type="entry name" value="P-loop containing nucleoside triphosphate hydrolases"/>
    <property type="match status" value="1"/>
</dbReference>
<keyword evidence="2" id="KW-0813">Transport</keyword>
<reference evidence="7 8" key="1">
    <citation type="journal article" date="2010" name="Nature">
        <title>The Ectocarpus genome and the independent evolution of multicellularity in brown algae.</title>
        <authorList>
            <person name="Cock J.M."/>
            <person name="Sterck L."/>
            <person name="Rouze P."/>
            <person name="Scornet D."/>
            <person name="Allen A.E."/>
            <person name="Amoutzias G."/>
            <person name="Anthouard V."/>
            <person name="Artiguenave F."/>
            <person name="Aury J.M."/>
            <person name="Badger J.H."/>
            <person name="Beszteri B."/>
            <person name="Billiau K."/>
            <person name="Bonnet E."/>
            <person name="Bothwell J.H."/>
            <person name="Bowler C."/>
            <person name="Boyen C."/>
            <person name="Brownlee C."/>
            <person name="Carrano C.J."/>
            <person name="Charrier B."/>
            <person name="Cho G.Y."/>
            <person name="Coelho S.M."/>
            <person name="Collen J."/>
            <person name="Corre E."/>
            <person name="Da Silva C."/>
            <person name="Delage L."/>
            <person name="Delaroque N."/>
            <person name="Dittami S.M."/>
            <person name="Doulbeau S."/>
            <person name="Elias M."/>
            <person name="Farnham G."/>
            <person name="Gachon C.M."/>
            <person name="Gschloessl B."/>
            <person name="Heesch S."/>
            <person name="Jabbari K."/>
            <person name="Jubin C."/>
            <person name="Kawai H."/>
            <person name="Kimura K."/>
            <person name="Kloareg B."/>
            <person name="Kupper F.C."/>
            <person name="Lang D."/>
            <person name="Le Bail A."/>
            <person name="Leblanc C."/>
            <person name="Lerouge P."/>
            <person name="Lohr M."/>
            <person name="Lopez P.J."/>
            <person name="Martens C."/>
            <person name="Maumus F."/>
            <person name="Michel G."/>
            <person name="Miranda-Saavedra D."/>
            <person name="Morales J."/>
            <person name="Moreau H."/>
            <person name="Motomura T."/>
            <person name="Nagasato C."/>
            <person name="Napoli C.A."/>
            <person name="Nelson D.R."/>
            <person name="Nyvall-Collen P."/>
            <person name="Peters A.F."/>
            <person name="Pommier C."/>
            <person name="Potin P."/>
            <person name="Poulain J."/>
            <person name="Quesneville H."/>
            <person name="Read B."/>
            <person name="Rensing S.A."/>
            <person name="Ritter A."/>
            <person name="Rousvoal S."/>
            <person name="Samanta M."/>
            <person name="Samson G."/>
            <person name="Schroeder D.C."/>
            <person name="Segurens B."/>
            <person name="Strittmatter M."/>
            <person name="Tonon T."/>
            <person name="Tregear J.W."/>
            <person name="Valentin K."/>
            <person name="von Dassow P."/>
            <person name="Yamagishi T."/>
            <person name="Van de Peer Y."/>
            <person name="Wincker P."/>
        </authorList>
    </citation>
    <scope>NUCLEOTIDE SEQUENCE [LARGE SCALE GENOMIC DNA]</scope>
    <source>
        <strain evidence="8">Ec32 / CCAP1310/4</strain>
    </source>
</reference>
<dbReference type="GO" id="GO:0016020">
    <property type="term" value="C:membrane"/>
    <property type="evidence" value="ECO:0007669"/>
    <property type="project" value="UniProtKB-SubCell"/>
</dbReference>
<keyword evidence="8" id="KW-1185">Reference proteome</keyword>
<dbReference type="InterPro" id="IPR050352">
    <property type="entry name" value="ABCG_transporters"/>
</dbReference>
<keyword evidence="4" id="KW-1133">Transmembrane helix</keyword>
<dbReference type="GO" id="GO:0042626">
    <property type="term" value="F:ATPase-coupled transmembrane transporter activity"/>
    <property type="evidence" value="ECO:0007669"/>
    <property type="project" value="TreeGrafter"/>
</dbReference>
<dbReference type="STRING" id="2880.D7FRS8"/>
<evidence type="ECO:0000313" key="8">
    <source>
        <dbReference type="Proteomes" id="UP000002630"/>
    </source>
</evidence>
<organism evidence="7 8">
    <name type="scientific">Ectocarpus siliculosus</name>
    <name type="common">Brown alga</name>
    <name type="synonym">Conferva siliculosa</name>
    <dbReference type="NCBI Taxonomy" id="2880"/>
    <lineage>
        <taxon>Eukaryota</taxon>
        <taxon>Sar</taxon>
        <taxon>Stramenopiles</taxon>
        <taxon>Ochrophyta</taxon>
        <taxon>PX clade</taxon>
        <taxon>Phaeophyceae</taxon>
        <taxon>Ectocarpales</taxon>
        <taxon>Ectocarpaceae</taxon>
        <taxon>Ectocarpus</taxon>
    </lineage>
</organism>
<dbReference type="GO" id="GO:0016887">
    <property type="term" value="F:ATP hydrolysis activity"/>
    <property type="evidence" value="ECO:0007669"/>
    <property type="project" value="InterPro"/>
</dbReference>
<dbReference type="InterPro" id="IPR027417">
    <property type="entry name" value="P-loop_NTPase"/>
</dbReference>
<evidence type="ECO:0000259" key="6">
    <source>
        <dbReference type="Pfam" id="PF00005"/>
    </source>
</evidence>
<comment type="subcellular location">
    <subcellularLocation>
        <location evidence="1">Membrane</location>
        <topology evidence="1">Multi-pass membrane protein</topology>
    </subcellularLocation>
</comment>
<accession>D7FRS8</accession>
<dbReference type="PANTHER" id="PTHR48041:SF139">
    <property type="entry name" value="PROTEIN SCARLET"/>
    <property type="match status" value="1"/>
</dbReference>
<dbReference type="GO" id="GO:0005524">
    <property type="term" value="F:ATP binding"/>
    <property type="evidence" value="ECO:0007669"/>
    <property type="project" value="InterPro"/>
</dbReference>
<evidence type="ECO:0000256" key="4">
    <source>
        <dbReference type="ARBA" id="ARBA00022989"/>
    </source>
</evidence>
<dbReference type="AlphaFoldDB" id="D7FRS8"/>
<gene>
    <name evidence="7" type="ORF">Esi_0219_0004</name>
</gene>
<dbReference type="eggNOG" id="KOG0061">
    <property type="taxonomic scope" value="Eukaryota"/>
</dbReference>
<dbReference type="Pfam" id="PF00005">
    <property type="entry name" value="ABC_tran"/>
    <property type="match status" value="1"/>
</dbReference>
<evidence type="ECO:0000256" key="5">
    <source>
        <dbReference type="ARBA" id="ARBA00023136"/>
    </source>
</evidence>
<feature type="domain" description="ABC transporter" evidence="6">
    <location>
        <begin position="11"/>
        <end position="156"/>
    </location>
</feature>
<keyword evidence="3" id="KW-0812">Transmembrane</keyword>
<evidence type="ECO:0000256" key="1">
    <source>
        <dbReference type="ARBA" id="ARBA00004141"/>
    </source>
</evidence>
<dbReference type="OrthoDB" id="66620at2759"/>
<evidence type="ECO:0000256" key="3">
    <source>
        <dbReference type="ARBA" id="ARBA00022692"/>
    </source>
</evidence>
<name>D7FRS8_ECTSI</name>
<dbReference type="InterPro" id="IPR003439">
    <property type="entry name" value="ABC_transporter-like_ATP-bd"/>
</dbReference>
<evidence type="ECO:0000256" key="2">
    <source>
        <dbReference type="ARBA" id="ARBA00022448"/>
    </source>
</evidence>
<proteinExistence type="predicted"/>
<protein>
    <recommendedName>
        <fullName evidence="6">ABC transporter domain-containing protein</fullName>
    </recommendedName>
</protein>
<sequence length="201" mass="22153">MSGEFQQQLFSVDGSVPEGALCAIIGPTDSGKSALLALLSGRPCMGRVEGRALFEGRLIEEQQMPSNTDRHSIGFVRQGHTGYLAELSVFNNMMFAAMLRTPGSLEDQVTKVETVIGDTALDECRDTRASFLAAGEKRRLSLAVELLSDRRILLLDGVFSGLDTNESMVLMEVLKRLSRNKVTRCRRSSMWEEVFQPPLAP</sequence>
<dbReference type="InParanoid" id="D7FRS8"/>
<dbReference type="EMBL" id="FN649730">
    <property type="protein sequence ID" value="CBJ30869.1"/>
    <property type="molecule type" value="Genomic_DNA"/>
</dbReference>
<evidence type="ECO:0000313" key="7">
    <source>
        <dbReference type="EMBL" id="CBJ30869.1"/>
    </source>
</evidence>
<dbReference type="Proteomes" id="UP000002630">
    <property type="component" value="Linkage Group LG05"/>
</dbReference>
<dbReference type="PANTHER" id="PTHR48041">
    <property type="entry name" value="ABC TRANSPORTER G FAMILY MEMBER 28"/>
    <property type="match status" value="1"/>
</dbReference>
<keyword evidence="5" id="KW-0472">Membrane</keyword>
<dbReference type="EMBL" id="FN648397">
    <property type="protein sequence ID" value="CBJ30869.1"/>
    <property type="molecule type" value="Genomic_DNA"/>
</dbReference>